<dbReference type="EMBL" id="JAHWGI010000007">
    <property type="protein sequence ID" value="KAK3907383.1"/>
    <property type="molecule type" value="Genomic_DNA"/>
</dbReference>
<dbReference type="AlphaFoldDB" id="A0AAE1L5A4"/>
<comment type="caution">
    <text evidence="2">The sequence shown here is derived from an EMBL/GenBank/DDBJ whole genome shotgun (WGS) entry which is preliminary data.</text>
</comment>
<feature type="domain" description="MULE transposase" evidence="1">
    <location>
        <begin position="270"/>
        <end position="355"/>
    </location>
</feature>
<dbReference type="Proteomes" id="UP001219518">
    <property type="component" value="Unassembled WGS sequence"/>
</dbReference>
<accession>A0AAE1L5A4</accession>
<evidence type="ECO:0000259" key="1">
    <source>
        <dbReference type="Pfam" id="PF10551"/>
    </source>
</evidence>
<dbReference type="InterPro" id="IPR018289">
    <property type="entry name" value="MULE_transposase_dom"/>
</dbReference>
<organism evidence="2 3">
    <name type="scientific">Frankliniella fusca</name>
    <dbReference type="NCBI Taxonomy" id="407009"/>
    <lineage>
        <taxon>Eukaryota</taxon>
        <taxon>Metazoa</taxon>
        <taxon>Ecdysozoa</taxon>
        <taxon>Arthropoda</taxon>
        <taxon>Hexapoda</taxon>
        <taxon>Insecta</taxon>
        <taxon>Pterygota</taxon>
        <taxon>Neoptera</taxon>
        <taxon>Paraneoptera</taxon>
        <taxon>Thysanoptera</taxon>
        <taxon>Terebrantia</taxon>
        <taxon>Thripoidea</taxon>
        <taxon>Thripidae</taxon>
        <taxon>Frankliniella</taxon>
    </lineage>
</organism>
<feature type="non-terminal residue" evidence="2">
    <location>
        <position position="1"/>
    </location>
</feature>
<name>A0AAE1L5A4_9NEOP</name>
<protein>
    <submittedName>
        <fullName evidence="2">PTS system glucose-specific EIICBA component</fullName>
    </submittedName>
</protein>
<dbReference type="PANTHER" id="PTHR35385">
    <property type="entry name" value="PROTEIN B, PUTATIVE-RELATED-RELATED"/>
    <property type="match status" value="1"/>
</dbReference>
<sequence length="378" mass="43221">MNISSRFTVEKDNNLSKDGKLILRANITSKVEVEEWLRCYKASTSTEWIVKDEPHNLQKLVFHKYWMCQLSKHNKIQGSKRNKGCPARLDIKIKKVNKDTVKNDKIYLKRDVPLPAVITVTQHNHKTKDCFEALKYLRVTEETKDKFYQYFDEGLAAGAAFRMNDLSLRLMPNSGQLRANSAVNPTPRMVQHLFDQWRISEYGQSWGCDPFPKLREKIPLYASEGTAIHIDDSDSDDWAVVIVTPIMRRAQDLQSSCEIIFTDSTSNVEFTHSSVTLMLTATKGGAVPIAILIHSSQSTECYSKAYNLLKSNYPKCFGGKEAPGIFMTDNSSAEKGALLNVWPTALQYLCHFHIGQSEWRWLRDSKHHVPQDSQQKLM</sequence>
<keyword evidence="3" id="KW-1185">Reference proteome</keyword>
<dbReference type="PANTHER" id="PTHR35385:SF2">
    <property type="entry name" value="PROTEIN B, PUTATIVE-RELATED"/>
    <property type="match status" value="1"/>
</dbReference>
<gene>
    <name evidence="2" type="ORF">KUF71_018212</name>
</gene>
<dbReference type="Pfam" id="PF10551">
    <property type="entry name" value="MULE"/>
    <property type="match status" value="1"/>
</dbReference>
<proteinExistence type="predicted"/>
<evidence type="ECO:0000313" key="2">
    <source>
        <dbReference type="EMBL" id="KAK3907383.1"/>
    </source>
</evidence>
<reference evidence="2" key="1">
    <citation type="submission" date="2021-07" db="EMBL/GenBank/DDBJ databases">
        <authorList>
            <person name="Catto M.A."/>
            <person name="Jacobson A."/>
            <person name="Kennedy G."/>
            <person name="Labadie P."/>
            <person name="Hunt B.G."/>
            <person name="Srinivasan R."/>
        </authorList>
    </citation>
    <scope>NUCLEOTIDE SEQUENCE</scope>
    <source>
        <strain evidence="2">PL_HMW_Pooled</strain>
        <tissue evidence="2">Head</tissue>
    </source>
</reference>
<reference evidence="2" key="2">
    <citation type="journal article" date="2023" name="BMC Genomics">
        <title>Pest status, molecular evolution, and epigenetic factors derived from the genome assembly of Frankliniella fusca, a thysanopteran phytovirus vector.</title>
        <authorList>
            <person name="Catto M.A."/>
            <person name="Labadie P.E."/>
            <person name="Jacobson A.L."/>
            <person name="Kennedy G.G."/>
            <person name="Srinivasan R."/>
            <person name="Hunt B.G."/>
        </authorList>
    </citation>
    <scope>NUCLEOTIDE SEQUENCE</scope>
    <source>
        <strain evidence="2">PL_HMW_Pooled</strain>
    </source>
</reference>
<evidence type="ECO:0000313" key="3">
    <source>
        <dbReference type="Proteomes" id="UP001219518"/>
    </source>
</evidence>